<feature type="signal peptide" evidence="12">
    <location>
        <begin position="1"/>
        <end position="27"/>
    </location>
</feature>
<dbReference type="SUPFAM" id="SSF56935">
    <property type="entry name" value="Porins"/>
    <property type="match status" value="1"/>
</dbReference>
<evidence type="ECO:0000256" key="2">
    <source>
        <dbReference type="ARBA" id="ARBA00022448"/>
    </source>
</evidence>
<evidence type="ECO:0000259" key="13">
    <source>
        <dbReference type="Pfam" id="PF00593"/>
    </source>
</evidence>
<dbReference type="InterPro" id="IPR036942">
    <property type="entry name" value="Beta-barrel_TonB_sf"/>
</dbReference>
<feature type="chain" id="PRO_5039138971" evidence="12">
    <location>
        <begin position="28"/>
        <end position="760"/>
    </location>
</feature>
<feature type="domain" description="TonB-dependent receptor plug" evidence="14">
    <location>
        <begin position="68"/>
        <end position="170"/>
    </location>
</feature>
<organism evidence="15 16">
    <name type="scientific">Eiseniibacteriota bacterium</name>
    <dbReference type="NCBI Taxonomy" id="2212470"/>
    <lineage>
        <taxon>Bacteria</taxon>
        <taxon>Candidatus Eiseniibacteriota</taxon>
    </lineage>
</organism>
<dbReference type="EMBL" id="JACQAY010000199">
    <property type="protein sequence ID" value="MBI3539852.1"/>
    <property type="molecule type" value="Genomic_DNA"/>
</dbReference>
<evidence type="ECO:0000313" key="15">
    <source>
        <dbReference type="EMBL" id="MBI3539852.1"/>
    </source>
</evidence>
<dbReference type="InterPro" id="IPR012910">
    <property type="entry name" value="Plug_dom"/>
</dbReference>
<evidence type="ECO:0000256" key="8">
    <source>
        <dbReference type="ARBA" id="ARBA00023170"/>
    </source>
</evidence>
<keyword evidence="2 10" id="KW-0813">Transport</keyword>
<evidence type="ECO:0000256" key="7">
    <source>
        <dbReference type="ARBA" id="ARBA00023136"/>
    </source>
</evidence>
<accession>A0A9D6LAF1</accession>
<comment type="caution">
    <text evidence="15">The sequence shown here is derived from an EMBL/GenBank/DDBJ whole genome shotgun (WGS) entry which is preliminary data.</text>
</comment>
<protein>
    <submittedName>
        <fullName evidence="15">TonB-dependent receptor</fullName>
    </submittedName>
</protein>
<evidence type="ECO:0000256" key="1">
    <source>
        <dbReference type="ARBA" id="ARBA00004571"/>
    </source>
</evidence>
<dbReference type="PANTHER" id="PTHR30069:SF29">
    <property type="entry name" value="HEMOGLOBIN AND HEMOGLOBIN-HAPTOGLOBIN-BINDING PROTEIN 1-RELATED"/>
    <property type="match status" value="1"/>
</dbReference>
<dbReference type="InterPro" id="IPR000531">
    <property type="entry name" value="Beta-barrel_TonB"/>
</dbReference>
<evidence type="ECO:0000313" key="16">
    <source>
        <dbReference type="Proteomes" id="UP000807850"/>
    </source>
</evidence>
<evidence type="ECO:0000259" key="14">
    <source>
        <dbReference type="Pfam" id="PF07715"/>
    </source>
</evidence>
<dbReference type="InterPro" id="IPR039426">
    <property type="entry name" value="TonB-dep_rcpt-like"/>
</dbReference>
<keyword evidence="6 11" id="KW-0798">TonB box</keyword>
<dbReference type="Pfam" id="PF00593">
    <property type="entry name" value="TonB_dep_Rec_b-barrel"/>
    <property type="match status" value="1"/>
</dbReference>
<feature type="domain" description="TonB-dependent receptor-like beta-barrel" evidence="13">
    <location>
        <begin position="270"/>
        <end position="733"/>
    </location>
</feature>
<dbReference type="PROSITE" id="PS51318">
    <property type="entry name" value="TAT"/>
    <property type="match status" value="1"/>
</dbReference>
<dbReference type="PROSITE" id="PS52016">
    <property type="entry name" value="TONB_DEPENDENT_REC_3"/>
    <property type="match status" value="1"/>
</dbReference>
<keyword evidence="3 10" id="KW-1134">Transmembrane beta strand</keyword>
<dbReference type="Pfam" id="PF07715">
    <property type="entry name" value="Plug"/>
    <property type="match status" value="1"/>
</dbReference>
<dbReference type="Gene3D" id="2.40.170.20">
    <property type="entry name" value="TonB-dependent receptor, beta-barrel domain"/>
    <property type="match status" value="1"/>
</dbReference>
<evidence type="ECO:0000256" key="5">
    <source>
        <dbReference type="ARBA" id="ARBA00022729"/>
    </source>
</evidence>
<keyword evidence="9 10" id="KW-0998">Cell outer membrane</keyword>
<keyword evidence="4 10" id="KW-0812">Transmembrane</keyword>
<keyword evidence="7 10" id="KW-0472">Membrane</keyword>
<keyword evidence="5 12" id="KW-0732">Signal</keyword>
<dbReference type="PANTHER" id="PTHR30069">
    <property type="entry name" value="TONB-DEPENDENT OUTER MEMBRANE RECEPTOR"/>
    <property type="match status" value="1"/>
</dbReference>
<evidence type="ECO:0000256" key="6">
    <source>
        <dbReference type="ARBA" id="ARBA00023077"/>
    </source>
</evidence>
<dbReference type="InterPro" id="IPR037066">
    <property type="entry name" value="Plug_dom_sf"/>
</dbReference>
<evidence type="ECO:0000256" key="10">
    <source>
        <dbReference type="PROSITE-ProRule" id="PRU01360"/>
    </source>
</evidence>
<evidence type="ECO:0000256" key="12">
    <source>
        <dbReference type="SAM" id="SignalP"/>
    </source>
</evidence>
<comment type="similarity">
    <text evidence="10 11">Belongs to the TonB-dependent receptor family.</text>
</comment>
<dbReference type="GO" id="GO:0015344">
    <property type="term" value="F:siderophore uptake transmembrane transporter activity"/>
    <property type="evidence" value="ECO:0007669"/>
    <property type="project" value="TreeGrafter"/>
</dbReference>
<dbReference type="CDD" id="cd01347">
    <property type="entry name" value="ligand_gated_channel"/>
    <property type="match status" value="1"/>
</dbReference>
<dbReference type="Gene3D" id="2.170.130.10">
    <property type="entry name" value="TonB-dependent receptor, plug domain"/>
    <property type="match status" value="1"/>
</dbReference>
<evidence type="ECO:0000256" key="11">
    <source>
        <dbReference type="RuleBase" id="RU003357"/>
    </source>
</evidence>
<comment type="subcellular location">
    <subcellularLocation>
        <location evidence="1 10">Cell outer membrane</location>
        <topology evidence="1 10">Multi-pass membrane protein</topology>
    </subcellularLocation>
</comment>
<sequence length="760" mass="82436">MPRRRTLMSLPLALAAAAVLSAPPALAADPPASAAAPHPSAFADTTRPVRFIDEVVVTGARYPRAFDKSPQAISTVTRTQVREQVPTVTGDVLEWLPGVDESKDSPWEERPILRGLGGQRVLVLMDGSPINSARGNGPHPSLVDPSQVERIEVVRGPSSVAYGSDALGGAINIITREALPPVGPPFQGSATLGGSSIDRQRSGYVELMPRLGKLTAFLSSGGRRALDYGVPKPQGYGFTDAPRVPHSGFSDYNALAGLRYPVTGHMDLKLGYQLYRGKDIGLPGLHVEVPDPNGGSSLFLQDFRFPNYDRDAANLTLEHAYPEAWFAKSLARVYWQRERRNFYSHMSIDAAFYPPGFLPPGTQDVIENEDRFLDQKTWGFQTQFTSRKTQHYLVSAGADLARDVTGGGNVLHDYTVDKYGTPTSPLANSLSASLPHGHFDNYAGFAQTEWYLAPAWTLNAGGRVTHYSYETERSLRAEADQFGTPAQYFDPQSVSRTALSGSAGIVYEVMKDLHLTANVANGYRQPNAQDLFFNGPASVGQVLGNPALKPERSISYDLGLRWGPRTVAVSGNLFYSTYNDLIDAIQVAPPPFPGGQSTFQYVNISEARIWGGEVEGEWRVHPQATFRASLAGAIGDITNAAAIQQLYGVSLPSAPLPNVPPLKGTAGVRWTEKRDRFWVEPGVRWAWRTNRLGLVTPGVPFATAAKKEYALGDLMAGARLPSGQKLVLGVRNVGNVSYQLPVGSIEEPGRSFVGSLMVDF</sequence>
<reference evidence="15" key="1">
    <citation type="submission" date="2020-07" db="EMBL/GenBank/DDBJ databases">
        <title>Huge and variable diversity of episymbiotic CPR bacteria and DPANN archaea in groundwater ecosystems.</title>
        <authorList>
            <person name="He C.Y."/>
            <person name="Keren R."/>
            <person name="Whittaker M."/>
            <person name="Farag I.F."/>
            <person name="Doudna J."/>
            <person name="Cate J.H.D."/>
            <person name="Banfield J.F."/>
        </authorList>
    </citation>
    <scope>NUCLEOTIDE SEQUENCE</scope>
    <source>
        <strain evidence="15">NC_groundwater_928_Pr1_S-0.2um_72_17</strain>
    </source>
</reference>
<keyword evidence="8 15" id="KW-0675">Receptor</keyword>
<dbReference type="GO" id="GO:0009279">
    <property type="term" value="C:cell outer membrane"/>
    <property type="evidence" value="ECO:0007669"/>
    <property type="project" value="UniProtKB-SubCell"/>
</dbReference>
<dbReference type="GO" id="GO:0044718">
    <property type="term" value="P:siderophore transmembrane transport"/>
    <property type="evidence" value="ECO:0007669"/>
    <property type="project" value="TreeGrafter"/>
</dbReference>
<evidence type="ECO:0000256" key="3">
    <source>
        <dbReference type="ARBA" id="ARBA00022452"/>
    </source>
</evidence>
<dbReference type="InterPro" id="IPR006311">
    <property type="entry name" value="TAT_signal"/>
</dbReference>
<evidence type="ECO:0000256" key="4">
    <source>
        <dbReference type="ARBA" id="ARBA00022692"/>
    </source>
</evidence>
<dbReference type="AlphaFoldDB" id="A0A9D6LAF1"/>
<proteinExistence type="inferred from homology"/>
<name>A0A9D6LAF1_UNCEI</name>
<dbReference type="Proteomes" id="UP000807850">
    <property type="component" value="Unassembled WGS sequence"/>
</dbReference>
<evidence type="ECO:0000256" key="9">
    <source>
        <dbReference type="ARBA" id="ARBA00023237"/>
    </source>
</evidence>
<gene>
    <name evidence="15" type="ORF">HY076_06230</name>
</gene>